<dbReference type="AlphaFoldDB" id="A0A1T4M0K5"/>
<feature type="transmembrane region" description="Helical" evidence="5">
    <location>
        <begin position="216"/>
        <end position="239"/>
    </location>
</feature>
<keyword evidence="5" id="KW-1003">Cell membrane</keyword>
<evidence type="ECO:0000313" key="8">
    <source>
        <dbReference type="Proteomes" id="UP000190328"/>
    </source>
</evidence>
<reference evidence="7 8" key="1">
    <citation type="submission" date="2017-02" db="EMBL/GenBank/DDBJ databases">
        <authorList>
            <person name="Peterson S.W."/>
        </authorList>
    </citation>
    <scope>NUCLEOTIDE SEQUENCE [LARGE SCALE GENOMIC DNA]</scope>
    <source>
        <strain evidence="7 8">ATCC BAA-1030</strain>
    </source>
</reference>
<evidence type="ECO:0000256" key="3">
    <source>
        <dbReference type="ARBA" id="ARBA00022989"/>
    </source>
</evidence>
<dbReference type="PRINTS" id="PR00164">
    <property type="entry name" value="ABC2TRNSPORT"/>
</dbReference>
<comment type="similarity">
    <text evidence="5">Belongs to the ABC-2 integral membrane protein family.</text>
</comment>
<name>A0A1T4M0K5_9ENTE</name>
<evidence type="ECO:0000256" key="1">
    <source>
        <dbReference type="ARBA" id="ARBA00004141"/>
    </source>
</evidence>
<dbReference type="InterPro" id="IPR013525">
    <property type="entry name" value="ABC2_TM"/>
</dbReference>
<comment type="subcellular location">
    <subcellularLocation>
        <location evidence="5">Cell membrane</location>
        <topology evidence="5">Multi-pass membrane protein</topology>
    </subcellularLocation>
    <subcellularLocation>
        <location evidence="1">Membrane</location>
        <topology evidence="1">Multi-pass membrane protein</topology>
    </subcellularLocation>
</comment>
<evidence type="ECO:0000313" key="7">
    <source>
        <dbReference type="EMBL" id="SJZ60513.1"/>
    </source>
</evidence>
<sequence>MKTIEFFKGELRKYLFELKTYYPDQIVSVLITIFIFIVMGMMNGNMNDSTFYVGFVYWFLLSSLIGEAAISTSSEKQMGILDQLMIQPVGLKKLIIIRSSVWGMVNFIKVILSLVILKIILGLPIGFHWGMIPLFLVVSFGILGFTLFLCALTLKYTKTASFESIISYSLMILSGAVFPLASLPKAIQLIGNYLPITQGIAMSKKLILGETVSLQYFVPLAVVSIIYFFIGFLLFNFILEKSRVAGLDKHY</sequence>
<feature type="domain" description="ABC transmembrane type-2" evidence="6">
    <location>
        <begin position="16"/>
        <end position="238"/>
    </location>
</feature>
<dbReference type="STRING" id="263852.SAMN02745116_00898"/>
<dbReference type="InterPro" id="IPR051784">
    <property type="entry name" value="Nod_factor_ABC_transporter"/>
</dbReference>
<keyword evidence="3 5" id="KW-1133">Transmembrane helix</keyword>
<dbReference type="GO" id="GO:0140359">
    <property type="term" value="F:ABC-type transporter activity"/>
    <property type="evidence" value="ECO:0007669"/>
    <property type="project" value="InterPro"/>
</dbReference>
<dbReference type="PANTHER" id="PTHR43229">
    <property type="entry name" value="NODULATION PROTEIN J"/>
    <property type="match status" value="1"/>
</dbReference>
<proteinExistence type="inferred from homology"/>
<dbReference type="Proteomes" id="UP000190328">
    <property type="component" value="Unassembled WGS sequence"/>
</dbReference>
<keyword evidence="2 5" id="KW-0812">Transmembrane</keyword>
<feature type="transmembrane region" description="Helical" evidence="5">
    <location>
        <begin position="127"/>
        <end position="153"/>
    </location>
</feature>
<dbReference type="GO" id="GO:0043190">
    <property type="term" value="C:ATP-binding cassette (ABC) transporter complex"/>
    <property type="evidence" value="ECO:0007669"/>
    <property type="project" value="InterPro"/>
</dbReference>
<dbReference type="InterPro" id="IPR000412">
    <property type="entry name" value="ABC_2_transport"/>
</dbReference>
<dbReference type="EMBL" id="FUXI01000007">
    <property type="protein sequence ID" value="SJZ60513.1"/>
    <property type="molecule type" value="Genomic_DNA"/>
</dbReference>
<dbReference type="PANTHER" id="PTHR43229:SF2">
    <property type="entry name" value="NODULATION PROTEIN J"/>
    <property type="match status" value="1"/>
</dbReference>
<protein>
    <recommendedName>
        <fullName evidence="5">Transport permease protein</fullName>
    </recommendedName>
</protein>
<keyword evidence="8" id="KW-1185">Reference proteome</keyword>
<evidence type="ECO:0000256" key="5">
    <source>
        <dbReference type="RuleBase" id="RU361157"/>
    </source>
</evidence>
<organism evidence="7 8">
    <name type="scientific">Pilibacter termitis</name>
    <dbReference type="NCBI Taxonomy" id="263852"/>
    <lineage>
        <taxon>Bacteria</taxon>
        <taxon>Bacillati</taxon>
        <taxon>Bacillota</taxon>
        <taxon>Bacilli</taxon>
        <taxon>Lactobacillales</taxon>
        <taxon>Enterococcaceae</taxon>
        <taxon>Pilibacter</taxon>
    </lineage>
</organism>
<dbReference type="RefSeq" id="WP_078806824.1">
    <property type="nucleotide sequence ID" value="NZ_FUXI01000007.1"/>
</dbReference>
<feature type="transmembrane region" description="Helical" evidence="5">
    <location>
        <begin position="165"/>
        <end position="183"/>
    </location>
</feature>
<keyword evidence="4 5" id="KW-0472">Membrane</keyword>
<accession>A0A1T4M0K5</accession>
<dbReference type="PROSITE" id="PS51012">
    <property type="entry name" value="ABC_TM2"/>
    <property type="match status" value="1"/>
</dbReference>
<dbReference type="Pfam" id="PF01061">
    <property type="entry name" value="ABC2_membrane"/>
    <property type="match status" value="1"/>
</dbReference>
<evidence type="ECO:0000259" key="6">
    <source>
        <dbReference type="PROSITE" id="PS51012"/>
    </source>
</evidence>
<gene>
    <name evidence="7" type="ORF">SAMN02745116_00898</name>
</gene>
<feature type="transmembrane region" description="Helical" evidence="5">
    <location>
        <begin position="21"/>
        <end position="39"/>
    </location>
</feature>
<dbReference type="InterPro" id="IPR047817">
    <property type="entry name" value="ABC2_TM_bact-type"/>
</dbReference>
<evidence type="ECO:0000256" key="4">
    <source>
        <dbReference type="ARBA" id="ARBA00023136"/>
    </source>
</evidence>
<keyword evidence="5" id="KW-0813">Transport</keyword>
<dbReference type="OrthoDB" id="9815972at2"/>
<feature type="transmembrane region" description="Helical" evidence="5">
    <location>
        <begin position="51"/>
        <end position="70"/>
    </location>
</feature>
<feature type="transmembrane region" description="Helical" evidence="5">
    <location>
        <begin position="101"/>
        <end position="121"/>
    </location>
</feature>
<evidence type="ECO:0000256" key="2">
    <source>
        <dbReference type="ARBA" id="ARBA00022692"/>
    </source>
</evidence>